<dbReference type="Proteomes" id="UP000013782">
    <property type="component" value="Unassembled WGS sequence"/>
</dbReference>
<keyword evidence="4" id="KW-1185">Reference proteome</keyword>
<feature type="domain" description="NADP-dependent oxidoreductase" evidence="2">
    <location>
        <begin position="13"/>
        <end position="302"/>
    </location>
</feature>
<evidence type="ECO:0000313" key="3">
    <source>
        <dbReference type="EMBL" id="EOH88409.1"/>
    </source>
</evidence>
<comment type="caution">
    <text evidence="3">The sequence shown here is derived from an EMBL/GenBank/DDBJ whole genome shotgun (WGS) entry which is preliminary data.</text>
</comment>
<dbReference type="OrthoDB" id="9773828at2"/>
<dbReference type="GO" id="GO:0016491">
    <property type="term" value="F:oxidoreductase activity"/>
    <property type="evidence" value="ECO:0007669"/>
    <property type="project" value="UniProtKB-KW"/>
</dbReference>
<dbReference type="PANTHER" id="PTHR43625:SF5">
    <property type="entry name" value="PYRIDOXAL REDUCTASE, CHLOROPLASTIC"/>
    <property type="match status" value="1"/>
</dbReference>
<evidence type="ECO:0000256" key="1">
    <source>
        <dbReference type="ARBA" id="ARBA00023002"/>
    </source>
</evidence>
<dbReference type="InterPro" id="IPR050791">
    <property type="entry name" value="Aldo-Keto_reductase"/>
</dbReference>
<dbReference type="eggNOG" id="COG0667">
    <property type="taxonomic scope" value="Bacteria"/>
</dbReference>
<dbReference type="EMBL" id="AJAQ01000045">
    <property type="protein sequence ID" value="EOH88409.1"/>
    <property type="molecule type" value="Genomic_DNA"/>
</dbReference>
<proteinExistence type="predicted"/>
<evidence type="ECO:0000259" key="2">
    <source>
        <dbReference type="Pfam" id="PF00248"/>
    </source>
</evidence>
<dbReference type="SUPFAM" id="SSF51430">
    <property type="entry name" value="NAD(P)-linked oxidoreductase"/>
    <property type="match status" value="1"/>
</dbReference>
<sequence>MSNPKLDKETLPKIALGTWSWGTGYRGGDEIFGNQLSEKELRPVFEAAVDKGLVLWDTAAVYGLNASEAILGKFVKEAEGILISTKFTPQLAKDDHAVETMIDGSLERLEVPFIDIYWIHNPLDVSKWTEKMIPLLKKGKIKHIGVSNHNLQEIKLAAEILAKEDITLSAVQNHYSLLYRASEKAGILEYCEKNEILFFSYMVLEQGALTEKYSKKHPMPAESRRGNAFPPRTLEKLEPLITLMKEIGLRKNVNVAQIAIAWAIAKNTIPIIGVTKVAQVEDAYQASSLTLSKEEIVQLEAAASASNVEIRGDWEKPMNQ</sequence>
<keyword evidence="1" id="KW-0560">Oxidoreductase</keyword>
<dbReference type="PATRIC" id="fig|1158607.3.peg.4204"/>
<evidence type="ECO:0000313" key="4">
    <source>
        <dbReference type="Proteomes" id="UP000013782"/>
    </source>
</evidence>
<name>R2SJQ8_9ENTE</name>
<dbReference type="PANTHER" id="PTHR43625">
    <property type="entry name" value="AFLATOXIN B1 ALDEHYDE REDUCTASE"/>
    <property type="match status" value="1"/>
</dbReference>
<dbReference type="HOGENOM" id="CLU_023205_2_3_9"/>
<dbReference type="InterPro" id="IPR020471">
    <property type="entry name" value="AKR"/>
</dbReference>
<reference evidence="3 4" key="1">
    <citation type="submission" date="2013-02" db="EMBL/GenBank/DDBJ databases">
        <title>The Genome Sequence of Enterococcus pallens BAA-351.</title>
        <authorList>
            <consortium name="The Broad Institute Genome Sequencing Platform"/>
            <consortium name="The Broad Institute Genome Sequencing Center for Infectious Disease"/>
            <person name="Earl A.M."/>
            <person name="Gilmore M.S."/>
            <person name="Lebreton F."/>
            <person name="Walker B."/>
            <person name="Young S.K."/>
            <person name="Zeng Q."/>
            <person name="Gargeya S."/>
            <person name="Fitzgerald M."/>
            <person name="Haas B."/>
            <person name="Abouelleil A."/>
            <person name="Alvarado L."/>
            <person name="Arachchi H.M."/>
            <person name="Berlin A.M."/>
            <person name="Chapman S.B."/>
            <person name="Dewar J."/>
            <person name="Goldberg J."/>
            <person name="Griggs A."/>
            <person name="Gujja S."/>
            <person name="Hansen M."/>
            <person name="Howarth C."/>
            <person name="Imamovic A."/>
            <person name="Larimer J."/>
            <person name="McCowan C."/>
            <person name="Murphy C."/>
            <person name="Neiman D."/>
            <person name="Pearson M."/>
            <person name="Priest M."/>
            <person name="Roberts A."/>
            <person name="Saif S."/>
            <person name="Shea T."/>
            <person name="Sisk P."/>
            <person name="Sykes S."/>
            <person name="Wortman J."/>
            <person name="Nusbaum C."/>
            <person name="Birren B."/>
        </authorList>
    </citation>
    <scope>NUCLEOTIDE SEQUENCE [LARGE SCALE GENOMIC DNA]</scope>
    <source>
        <strain evidence="3 4">ATCC BAA-351</strain>
    </source>
</reference>
<dbReference type="RefSeq" id="WP_010759171.1">
    <property type="nucleotide sequence ID" value="NZ_ASWD01000003.1"/>
</dbReference>
<organism evidence="3 4">
    <name type="scientific">Enterococcus pallens ATCC BAA-351</name>
    <dbReference type="NCBI Taxonomy" id="1158607"/>
    <lineage>
        <taxon>Bacteria</taxon>
        <taxon>Bacillati</taxon>
        <taxon>Bacillota</taxon>
        <taxon>Bacilli</taxon>
        <taxon>Lactobacillales</taxon>
        <taxon>Enterococcaceae</taxon>
        <taxon>Enterococcus</taxon>
    </lineage>
</organism>
<protein>
    <recommendedName>
        <fullName evidence="2">NADP-dependent oxidoreductase domain-containing protein</fullName>
    </recommendedName>
</protein>
<dbReference type="STRING" id="160454.RV10_GL002702"/>
<dbReference type="AlphaFoldDB" id="R2SJQ8"/>
<gene>
    <name evidence="3" type="ORF">UAU_04227</name>
</gene>
<dbReference type="InterPro" id="IPR036812">
    <property type="entry name" value="NAD(P)_OxRdtase_dom_sf"/>
</dbReference>
<dbReference type="Pfam" id="PF00248">
    <property type="entry name" value="Aldo_ket_red"/>
    <property type="match status" value="1"/>
</dbReference>
<dbReference type="Gene3D" id="3.20.20.100">
    <property type="entry name" value="NADP-dependent oxidoreductase domain"/>
    <property type="match status" value="1"/>
</dbReference>
<accession>R2SJQ8</accession>
<dbReference type="GO" id="GO:0005737">
    <property type="term" value="C:cytoplasm"/>
    <property type="evidence" value="ECO:0007669"/>
    <property type="project" value="TreeGrafter"/>
</dbReference>
<dbReference type="PRINTS" id="PR00069">
    <property type="entry name" value="ALDKETRDTASE"/>
</dbReference>
<dbReference type="InterPro" id="IPR023210">
    <property type="entry name" value="NADP_OxRdtase_dom"/>
</dbReference>